<organism evidence="2 3">
    <name type="scientific">Castanea mollissima</name>
    <name type="common">Chinese chestnut</name>
    <dbReference type="NCBI Taxonomy" id="60419"/>
    <lineage>
        <taxon>Eukaryota</taxon>
        <taxon>Viridiplantae</taxon>
        <taxon>Streptophyta</taxon>
        <taxon>Embryophyta</taxon>
        <taxon>Tracheophyta</taxon>
        <taxon>Spermatophyta</taxon>
        <taxon>Magnoliopsida</taxon>
        <taxon>eudicotyledons</taxon>
        <taxon>Gunneridae</taxon>
        <taxon>Pentapetalae</taxon>
        <taxon>rosids</taxon>
        <taxon>fabids</taxon>
        <taxon>Fagales</taxon>
        <taxon>Fagaceae</taxon>
        <taxon>Castanea</taxon>
    </lineage>
</organism>
<evidence type="ECO:0000256" key="1">
    <source>
        <dbReference type="SAM" id="MobiDB-lite"/>
    </source>
</evidence>
<evidence type="ECO:0000313" key="2">
    <source>
        <dbReference type="EMBL" id="KAF3974337.1"/>
    </source>
</evidence>
<dbReference type="Proteomes" id="UP000737018">
    <property type="component" value="Unassembled WGS sequence"/>
</dbReference>
<comment type="caution">
    <text evidence="2">The sequence shown here is derived from an EMBL/GenBank/DDBJ whole genome shotgun (WGS) entry which is preliminary data.</text>
</comment>
<protein>
    <submittedName>
        <fullName evidence="2">Uncharacterized protein</fullName>
    </submittedName>
</protein>
<dbReference type="AlphaFoldDB" id="A0A8J4VXM2"/>
<name>A0A8J4VXM2_9ROSI</name>
<gene>
    <name evidence="2" type="ORF">CMV_002324</name>
</gene>
<reference evidence="2" key="1">
    <citation type="submission" date="2020-03" db="EMBL/GenBank/DDBJ databases">
        <title>Castanea mollissima Vanexum genome sequencing.</title>
        <authorList>
            <person name="Staton M."/>
        </authorList>
    </citation>
    <scope>NUCLEOTIDE SEQUENCE</scope>
    <source>
        <tissue evidence="2">Leaf</tissue>
    </source>
</reference>
<sequence length="171" mass="19174">MVSHPHLLPQSSTSYQHDGHLLPQSSAKSSSVRPTANHRITSTDPPYPPYLQIHHTHHTHNIEQRSSSFKPPIFFLKTKVTLQPKNDAPFSVGLIQPMAHQLCQSAIHPTQPVKTGPKFELLCLGIVHFRTDLKNLDPFPFLMLDNFSGCFCTSITGEPLWNAVQCSPIQH</sequence>
<dbReference type="EMBL" id="JRKL02000165">
    <property type="protein sequence ID" value="KAF3974337.1"/>
    <property type="molecule type" value="Genomic_DNA"/>
</dbReference>
<feature type="region of interest" description="Disordered" evidence="1">
    <location>
        <begin position="1"/>
        <end position="48"/>
    </location>
</feature>
<feature type="compositionally biased region" description="Polar residues" evidence="1">
    <location>
        <begin position="23"/>
        <end position="44"/>
    </location>
</feature>
<accession>A0A8J4VXM2</accession>
<keyword evidence="3" id="KW-1185">Reference proteome</keyword>
<evidence type="ECO:0000313" key="3">
    <source>
        <dbReference type="Proteomes" id="UP000737018"/>
    </source>
</evidence>
<proteinExistence type="predicted"/>